<feature type="non-terminal residue" evidence="2">
    <location>
        <position position="1"/>
    </location>
</feature>
<sequence>PTLGEAYWSLANLKTFRFSDEEARAMRAALGRKDLADDDRVHFEFALGKTLEDARSYEESFAHYAAGNALRRRSHPYSADDNADLIRRLKELFTADFFAARSGWGCPAPDPIFIVGLPRAGSTLLEQILASHSLVEGTMELPDVPRIVHELNARAREAGPRFPEMLAGLDRDALHALGAGYLESTRVQRKTRAPFFIDKNPNNWLYVGLIQLMLPNARIVDARRHPLACGFSCFKQHFARGQSFSYDLEDLGRYYRDYVELMAHFERTLPNRIHRVLYESIVADTEPEVRRLLAYCKLPFEAGCLRFYENPRAVRTASSEQVRQPIFDEGLEHWRNYDPWLGPLKEALGPVLSEYPAVPASI</sequence>
<dbReference type="InterPro" id="IPR027417">
    <property type="entry name" value="P-loop_NTPase"/>
</dbReference>
<comment type="caution">
    <text evidence="2">The sequence shown here is derived from an EMBL/GenBank/DDBJ whole genome shotgun (WGS) entry which is preliminary data.</text>
</comment>
<organism evidence="2 3">
    <name type="scientific">Candidatus Segetimicrobium genomatis</name>
    <dbReference type="NCBI Taxonomy" id="2569760"/>
    <lineage>
        <taxon>Bacteria</taxon>
        <taxon>Bacillati</taxon>
        <taxon>Candidatus Sysuimicrobiota</taxon>
        <taxon>Candidatus Sysuimicrobiia</taxon>
        <taxon>Candidatus Sysuimicrobiales</taxon>
        <taxon>Candidatus Segetimicrobiaceae</taxon>
        <taxon>Candidatus Segetimicrobium</taxon>
    </lineage>
</organism>
<dbReference type="PANTHER" id="PTHR12788:SF10">
    <property type="entry name" value="PROTEIN-TYROSINE SULFOTRANSFERASE"/>
    <property type="match status" value="1"/>
</dbReference>
<dbReference type="GO" id="GO:0008476">
    <property type="term" value="F:protein-tyrosine sulfotransferase activity"/>
    <property type="evidence" value="ECO:0007669"/>
    <property type="project" value="InterPro"/>
</dbReference>
<proteinExistence type="predicted"/>
<reference evidence="2 3" key="1">
    <citation type="journal article" date="2019" name="Nat. Microbiol.">
        <title>Mediterranean grassland soil C-N compound turnover is dependent on rainfall and depth, and is mediated by genomically divergent microorganisms.</title>
        <authorList>
            <person name="Diamond S."/>
            <person name="Andeer P.F."/>
            <person name="Li Z."/>
            <person name="Crits-Christoph A."/>
            <person name="Burstein D."/>
            <person name="Anantharaman K."/>
            <person name="Lane K.R."/>
            <person name="Thomas B.C."/>
            <person name="Pan C."/>
            <person name="Northen T.R."/>
            <person name="Banfield J.F."/>
        </authorList>
    </citation>
    <scope>NUCLEOTIDE SEQUENCE [LARGE SCALE GENOMIC DNA]</scope>
    <source>
        <strain evidence="2">NP_3</strain>
    </source>
</reference>
<dbReference type="AlphaFoldDB" id="A0A537KB01"/>
<name>A0A537KB01_9BACT</name>
<gene>
    <name evidence="2" type="ORF">E6H00_01965</name>
</gene>
<dbReference type="EMBL" id="VBAK01000045">
    <property type="protein sequence ID" value="TMI92939.1"/>
    <property type="molecule type" value="Genomic_DNA"/>
</dbReference>
<keyword evidence="1 2" id="KW-0808">Transferase</keyword>
<dbReference type="PANTHER" id="PTHR12788">
    <property type="entry name" value="PROTEIN-TYROSINE SULFOTRANSFERASE 2"/>
    <property type="match status" value="1"/>
</dbReference>
<evidence type="ECO:0000313" key="2">
    <source>
        <dbReference type="EMBL" id="TMI92939.1"/>
    </source>
</evidence>
<dbReference type="Pfam" id="PF13469">
    <property type="entry name" value="Sulfotransfer_3"/>
    <property type="match status" value="1"/>
</dbReference>
<dbReference type="InterPro" id="IPR026634">
    <property type="entry name" value="TPST-like"/>
</dbReference>
<protein>
    <submittedName>
        <fullName evidence="2">Sulfotransferase</fullName>
    </submittedName>
</protein>
<dbReference type="Proteomes" id="UP000318509">
    <property type="component" value="Unassembled WGS sequence"/>
</dbReference>
<accession>A0A537KB01</accession>
<evidence type="ECO:0000256" key="1">
    <source>
        <dbReference type="ARBA" id="ARBA00022679"/>
    </source>
</evidence>
<evidence type="ECO:0000313" key="3">
    <source>
        <dbReference type="Proteomes" id="UP000318509"/>
    </source>
</evidence>
<dbReference type="SUPFAM" id="SSF52540">
    <property type="entry name" value="P-loop containing nucleoside triphosphate hydrolases"/>
    <property type="match status" value="1"/>
</dbReference>
<dbReference type="Gene3D" id="3.40.50.300">
    <property type="entry name" value="P-loop containing nucleotide triphosphate hydrolases"/>
    <property type="match status" value="1"/>
</dbReference>